<dbReference type="Pfam" id="PF02033">
    <property type="entry name" value="RBFA"/>
    <property type="match status" value="1"/>
</dbReference>
<comment type="function">
    <text evidence="2">One of several proteins that assist in the late maturation steps of the functional core of the 30S ribosomal subunit. Associates with free 30S ribosomal subunits (but not with 30S subunits that are part of 70S ribosomes or polysomes). Required for efficient processing of 16S rRNA. May interact with the 5'-terminal helix region of 16S rRNA.</text>
</comment>
<keyword evidence="2" id="KW-0963">Cytoplasm</keyword>
<dbReference type="InterPro" id="IPR000238">
    <property type="entry name" value="RbfA"/>
</dbReference>
<dbReference type="InterPro" id="IPR015946">
    <property type="entry name" value="KH_dom-like_a/b"/>
</dbReference>
<evidence type="ECO:0000256" key="2">
    <source>
        <dbReference type="HAMAP-Rule" id="MF_00003"/>
    </source>
</evidence>
<comment type="subunit">
    <text evidence="2">Monomer. Binds 30S ribosomal subunits, but not 50S ribosomal subunits or 70S ribosomes.</text>
</comment>
<dbReference type="RefSeq" id="WP_264487533.1">
    <property type="nucleotide sequence ID" value="NZ_JAPDDT010000004.1"/>
</dbReference>
<comment type="subcellular location">
    <subcellularLocation>
        <location evidence="2">Cytoplasm</location>
    </subcellularLocation>
</comment>
<dbReference type="HAMAP" id="MF_00003">
    <property type="entry name" value="RbfA"/>
    <property type="match status" value="1"/>
</dbReference>
<dbReference type="Gene3D" id="3.30.300.20">
    <property type="match status" value="1"/>
</dbReference>
<dbReference type="SUPFAM" id="SSF89919">
    <property type="entry name" value="Ribosome-binding factor A, RbfA"/>
    <property type="match status" value="1"/>
</dbReference>
<comment type="similarity">
    <text evidence="2">Belongs to the RbfA family.</text>
</comment>
<organism evidence="3 4">
    <name type="scientific">Luteolibacter arcticus</name>
    <dbReference type="NCBI Taxonomy" id="1581411"/>
    <lineage>
        <taxon>Bacteria</taxon>
        <taxon>Pseudomonadati</taxon>
        <taxon>Verrucomicrobiota</taxon>
        <taxon>Verrucomicrobiia</taxon>
        <taxon>Verrucomicrobiales</taxon>
        <taxon>Verrucomicrobiaceae</taxon>
        <taxon>Luteolibacter</taxon>
    </lineage>
</organism>
<evidence type="ECO:0000313" key="4">
    <source>
        <dbReference type="Proteomes" id="UP001320876"/>
    </source>
</evidence>
<evidence type="ECO:0000256" key="1">
    <source>
        <dbReference type="ARBA" id="ARBA00022517"/>
    </source>
</evidence>
<proteinExistence type="inferred from homology"/>
<name>A0ABT3GIU4_9BACT</name>
<dbReference type="PANTHER" id="PTHR33515:SF1">
    <property type="entry name" value="RIBOSOME-BINDING FACTOR A, CHLOROPLASTIC-RELATED"/>
    <property type="match status" value="1"/>
</dbReference>
<dbReference type="InterPro" id="IPR023799">
    <property type="entry name" value="RbfA_dom_sf"/>
</dbReference>
<protein>
    <recommendedName>
        <fullName evidence="2">Ribosome-binding factor A</fullName>
    </recommendedName>
</protein>
<keyword evidence="1 2" id="KW-0690">Ribosome biogenesis</keyword>
<reference evidence="3 4" key="1">
    <citation type="submission" date="2022-10" db="EMBL/GenBank/DDBJ databases">
        <title>Luteolibacter arcticus strain CCTCC AB 2014275, whole genome shotgun sequencing project.</title>
        <authorList>
            <person name="Zhao G."/>
            <person name="Shen L."/>
        </authorList>
    </citation>
    <scope>NUCLEOTIDE SEQUENCE [LARGE SCALE GENOMIC DNA]</scope>
    <source>
        <strain evidence="3 4">CCTCC AB 2014275</strain>
    </source>
</reference>
<accession>A0ABT3GIU4</accession>
<dbReference type="NCBIfam" id="TIGR00082">
    <property type="entry name" value="rbfA"/>
    <property type="match status" value="1"/>
</dbReference>
<dbReference type="Proteomes" id="UP001320876">
    <property type="component" value="Unassembled WGS sequence"/>
</dbReference>
<dbReference type="EMBL" id="JAPDDT010000004">
    <property type="protein sequence ID" value="MCW1923428.1"/>
    <property type="molecule type" value="Genomic_DNA"/>
</dbReference>
<sequence length="122" mass="13681">MSLRIDRVNELLKREIGTVVQKDYEWNGSLVTVAAVETTQDIKEAKVWISVLGGRVESVLEKLNRDHGSIQKKISKRVVLKSLPVLSFRHDGSAERGVEIVNLLDEVAKLPTAKDDDETSDR</sequence>
<evidence type="ECO:0000313" key="3">
    <source>
        <dbReference type="EMBL" id="MCW1923428.1"/>
    </source>
</evidence>
<comment type="caution">
    <text evidence="3">The sequence shown here is derived from an EMBL/GenBank/DDBJ whole genome shotgun (WGS) entry which is preliminary data.</text>
</comment>
<gene>
    <name evidence="2 3" type="primary">rbfA</name>
    <name evidence="3" type="ORF">OKA05_12760</name>
</gene>
<keyword evidence="4" id="KW-1185">Reference proteome</keyword>
<dbReference type="PANTHER" id="PTHR33515">
    <property type="entry name" value="RIBOSOME-BINDING FACTOR A, CHLOROPLASTIC-RELATED"/>
    <property type="match status" value="1"/>
</dbReference>